<sequence>MNDQAQHPQPTRYSILDRSLVREGDRPDTVLRETVRFAQQAEELGYHRFWVSEHHGVPGVAGSAPTVLAAAVASATSRIRVGTGGVMLPNHPPLVVAEQFGVLESLFPGRVDMGLGRSVGFTGGVRRALGAGKDAADGFSGQLTELLGYFEGGGRVTALPADGLRVPAFVLATGAGADIAAAHGLPLVIGGPGRDTGRLRAAIDRYRAAFRAPEGPAAYDAGRRPYVIVSVSAAAAATRARAELLQIPEAWSTAVSRTRGVFTPLAPAADVLAREMTGRERTYYDEARASQVYGTAGEVAGELARFVRETGADEVLLTLNTHDPADRLDSYRRLAAQLALTGPGEGARTGGVRVSAA</sequence>
<dbReference type="PANTHER" id="PTHR30137">
    <property type="entry name" value="LUCIFERASE-LIKE MONOOXYGENASE"/>
    <property type="match status" value="1"/>
</dbReference>
<dbReference type="Pfam" id="PF00296">
    <property type="entry name" value="Bac_luciferase"/>
    <property type="match status" value="1"/>
</dbReference>
<keyword evidence="3" id="KW-0560">Oxidoreductase</keyword>
<dbReference type="RefSeq" id="WP_208875825.1">
    <property type="nucleotide sequence ID" value="NZ_CP031320.1"/>
</dbReference>
<dbReference type="EMBL" id="CP031320">
    <property type="protein sequence ID" value="AXK31934.1"/>
    <property type="molecule type" value="Genomic_DNA"/>
</dbReference>
<feature type="domain" description="Luciferase-like" evidence="2">
    <location>
        <begin position="23"/>
        <end position="313"/>
    </location>
</feature>
<accession>A0A345XJW8</accession>
<dbReference type="SUPFAM" id="SSF51679">
    <property type="entry name" value="Bacterial luciferase-like"/>
    <property type="match status" value="1"/>
</dbReference>
<dbReference type="Proteomes" id="UP000254425">
    <property type="component" value="Chromosome"/>
</dbReference>
<dbReference type="InterPro" id="IPR011251">
    <property type="entry name" value="Luciferase-like_dom"/>
</dbReference>
<dbReference type="GO" id="GO:0016705">
    <property type="term" value="F:oxidoreductase activity, acting on paired donors, with incorporation or reduction of molecular oxygen"/>
    <property type="evidence" value="ECO:0007669"/>
    <property type="project" value="InterPro"/>
</dbReference>
<evidence type="ECO:0000256" key="1">
    <source>
        <dbReference type="ARBA" id="ARBA00007789"/>
    </source>
</evidence>
<dbReference type="InterPro" id="IPR050766">
    <property type="entry name" value="Bact_Lucif_Oxidored"/>
</dbReference>
<dbReference type="AlphaFoldDB" id="A0A345XJW8"/>
<name>A0A345XJW8_9ACTN</name>
<evidence type="ECO:0000313" key="3">
    <source>
        <dbReference type="EMBL" id="AXK31934.1"/>
    </source>
</evidence>
<dbReference type="InterPro" id="IPR036661">
    <property type="entry name" value="Luciferase-like_sf"/>
</dbReference>
<evidence type="ECO:0000313" key="4">
    <source>
        <dbReference type="Proteomes" id="UP000254425"/>
    </source>
</evidence>
<dbReference type="KEGG" id="sarm:DVA86_04010"/>
<dbReference type="Gene3D" id="3.20.20.30">
    <property type="entry name" value="Luciferase-like domain"/>
    <property type="match status" value="1"/>
</dbReference>
<reference evidence="3 4" key="1">
    <citation type="submission" date="2018-07" db="EMBL/GenBank/DDBJ databases">
        <title>Draft genome of the type strain Streptomyces armeniacus ATCC 15676.</title>
        <authorList>
            <person name="Labana P."/>
            <person name="Gosse J.T."/>
            <person name="Boddy C.N."/>
        </authorList>
    </citation>
    <scope>NUCLEOTIDE SEQUENCE [LARGE SCALE GENOMIC DNA]</scope>
    <source>
        <strain evidence="3 4">ATCC 15676</strain>
    </source>
</reference>
<comment type="similarity">
    <text evidence="1">To bacterial alkanal monooxygenase alpha and beta chains.</text>
</comment>
<keyword evidence="4" id="KW-1185">Reference proteome</keyword>
<proteinExistence type="predicted"/>
<organism evidence="3 4">
    <name type="scientific">Streptomyces armeniacus</name>
    <dbReference type="NCBI Taxonomy" id="83291"/>
    <lineage>
        <taxon>Bacteria</taxon>
        <taxon>Bacillati</taxon>
        <taxon>Actinomycetota</taxon>
        <taxon>Actinomycetes</taxon>
        <taxon>Kitasatosporales</taxon>
        <taxon>Streptomycetaceae</taxon>
        <taxon>Streptomyces</taxon>
    </lineage>
</organism>
<dbReference type="InterPro" id="IPR019949">
    <property type="entry name" value="CmoO-like"/>
</dbReference>
<gene>
    <name evidence="3" type="ORF">DVA86_04010</name>
</gene>
<evidence type="ECO:0000259" key="2">
    <source>
        <dbReference type="Pfam" id="PF00296"/>
    </source>
</evidence>
<dbReference type="EC" id="1.-.-.-" evidence="3"/>
<dbReference type="NCBIfam" id="TIGR03558">
    <property type="entry name" value="oxido_grp_1"/>
    <property type="match status" value="1"/>
</dbReference>
<dbReference type="PANTHER" id="PTHR30137:SF6">
    <property type="entry name" value="LUCIFERASE-LIKE MONOOXYGENASE"/>
    <property type="match status" value="1"/>
</dbReference>
<dbReference type="GO" id="GO:0005829">
    <property type="term" value="C:cytosol"/>
    <property type="evidence" value="ECO:0007669"/>
    <property type="project" value="TreeGrafter"/>
</dbReference>
<protein>
    <submittedName>
        <fullName evidence="3">MsnO8 family LLM class oxidoreductase</fullName>
        <ecNumber evidence="3">1.-.-.-</ecNumber>
    </submittedName>
</protein>